<dbReference type="InterPro" id="IPR025558">
    <property type="entry name" value="DUF4283"/>
</dbReference>
<feature type="region of interest" description="Disordered" evidence="1">
    <location>
        <begin position="218"/>
        <end position="244"/>
    </location>
</feature>
<comment type="caution">
    <text evidence="4">The sequence shown here is derived from an EMBL/GenBank/DDBJ whole genome shotgun (WGS) entry which is preliminary data.</text>
</comment>
<accession>A0A9Q0JM44</accession>
<dbReference type="Pfam" id="PF14111">
    <property type="entry name" value="DUF4283"/>
    <property type="match status" value="1"/>
</dbReference>
<evidence type="ECO:0000313" key="5">
    <source>
        <dbReference type="Proteomes" id="UP001141552"/>
    </source>
</evidence>
<gene>
    <name evidence="4" type="ORF">Tsubulata_000170</name>
</gene>
<sequence>MAGTDVNTTENTPIEDSNNTLTLTLDASRTRAPKPSFLGLEKNLFLIKFQDERDKRKILEGEPWHFDRSVLVLRPREGTEQPSGIELFQTLFWLQIDDLPFQYRDPEIAVIIGKKLGFLMDVYEEEGWDIENFMRVRILLDLSKPLRKELAISIAQGESFHVLFKYENLPNFYFIYGRLGHTIKDCTFESDEDEDDGETQYQFSDDLRAPHFRKKVSITKKDHRQSTRNSFRPRRATQATSFPAEPEIVIGKETKSTIMWRS</sequence>
<proteinExistence type="predicted"/>
<dbReference type="PANTHER" id="PTHR31286:SF167">
    <property type="entry name" value="OS09G0268800 PROTEIN"/>
    <property type="match status" value="1"/>
</dbReference>
<dbReference type="EMBL" id="JAKUCV010001068">
    <property type="protein sequence ID" value="KAJ4847846.1"/>
    <property type="molecule type" value="Genomic_DNA"/>
</dbReference>
<reference evidence="4" key="2">
    <citation type="journal article" date="2023" name="Plants (Basel)">
        <title>Annotation of the Turnera subulata (Passifloraceae) Draft Genome Reveals the S-Locus Evolved after the Divergence of Turneroideae from Passifloroideae in a Stepwise Manner.</title>
        <authorList>
            <person name="Henning P.M."/>
            <person name="Roalson E.H."/>
            <person name="Mir W."/>
            <person name="McCubbin A.G."/>
            <person name="Shore J.S."/>
        </authorList>
    </citation>
    <scope>NUCLEOTIDE SEQUENCE</scope>
    <source>
        <strain evidence="4">F60SS</strain>
    </source>
</reference>
<feature type="domain" description="Zinc knuckle CX2CX4HX4C" evidence="3">
    <location>
        <begin position="140"/>
        <end position="187"/>
    </location>
</feature>
<reference evidence="4" key="1">
    <citation type="submission" date="2022-02" db="EMBL/GenBank/DDBJ databases">
        <authorList>
            <person name="Henning P.M."/>
            <person name="McCubbin A.G."/>
            <person name="Shore J.S."/>
        </authorList>
    </citation>
    <scope>NUCLEOTIDE SEQUENCE</scope>
    <source>
        <strain evidence="4">F60SS</strain>
        <tissue evidence="4">Leaves</tissue>
    </source>
</reference>
<dbReference type="AlphaFoldDB" id="A0A9Q0JM44"/>
<dbReference type="Proteomes" id="UP001141552">
    <property type="component" value="Unassembled WGS sequence"/>
</dbReference>
<dbReference type="OrthoDB" id="1939268at2759"/>
<keyword evidence="5" id="KW-1185">Reference proteome</keyword>
<evidence type="ECO:0000259" key="2">
    <source>
        <dbReference type="Pfam" id="PF14111"/>
    </source>
</evidence>
<evidence type="ECO:0008006" key="6">
    <source>
        <dbReference type="Google" id="ProtNLM"/>
    </source>
</evidence>
<protein>
    <recommendedName>
        <fullName evidence="6">DUF4283 domain-containing protein</fullName>
    </recommendedName>
</protein>
<evidence type="ECO:0000259" key="3">
    <source>
        <dbReference type="Pfam" id="PF14392"/>
    </source>
</evidence>
<name>A0A9Q0JM44_9ROSI</name>
<dbReference type="PANTHER" id="PTHR31286">
    <property type="entry name" value="GLYCINE-RICH CELL WALL STRUCTURAL PROTEIN 1.8-LIKE"/>
    <property type="match status" value="1"/>
</dbReference>
<organism evidence="4 5">
    <name type="scientific">Turnera subulata</name>
    <dbReference type="NCBI Taxonomy" id="218843"/>
    <lineage>
        <taxon>Eukaryota</taxon>
        <taxon>Viridiplantae</taxon>
        <taxon>Streptophyta</taxon>
        <taxon>Embryophyta</taxon>
        <taxon>Tracheophyta</taxon>
        <taxon>Spermatophyta</taxon>
        <taxon>Magnoliopsida</taxon>
        <taxon>eudicotyledons</taxon>
        <taxon>Gunneridae</taxon>
        <taxon>Pentapetalae</taxon>
        <taxon>rosids</taxon>
        <taxon>fabids</taxon>
        <taxon>Malpighiales</taxon>
        <taxon>Passifloraceae</taxon>
        <taxon>Turnera</taxon>
    </lineage>
</organism>
<feature type="domain" description="DUF4283" evidence="2">
    <location>
        <begin position="40"/>
        <end position="75"/>
    </location>
</feature>
<evidence type="ECO:0000256" key="1">
    <source>
        <dbReference type="SAM" id="MobiDB-lite"/>
    </source>
</evidence>
<evidence type="ECO:0000313" key="4">
    <source>
        <dbReference type="EMBL" id="KAJ4847846.1"/>
    </source>
</evidence>
<dbReference type="InterPro" id="IPR040256">
    <property type="entry name" value="At4g02000-like"/>
</dbReference>
<dbReference type="Pfam" id="PF14392">
    <property type="entry name" value="zf-CCHC_4"/>
    <property type="match status" value="1"/>
</dbReference>
<dbReference type="InterPro" id="IPR025836">
    <property type="entry name" value="Zn_knuckle_CX2CX4HX4C"/>
</dbReference>